<feature type="binding site" evidence="14">
    <location>
        <begin position="256"/>
        <end position="263"/>
    </location>
    <ligand>
        <name>ATP</name>
        <dbReference type="ChEBI" id="CHEBI:30616"/>
    </ligand>
</feature>
<dbReference type="InterPro" id="IPR003960">
    <property type="entry name" value="ATPase_AAA_CS"/>
</dbReference>
<dbReference type="CDD" id="cd19501">
    <property type="entry name" value="RecA-like_FtsH"/>
    <property type="match status" value="1"/>
</dbReference>
<comment type="similarity">
    <text evidence="14">In the central section; belongs to the AAA ATPase family.</text>
</comment>
<dbReference type="Gene3D" id="3.30.720.210">
    <property type="match status" value="1"/>
</dbReference>
<dbReference type="Proteomes" id="UP001225356">
    <property type="component" value="Unassembled WGS sequence"/>
</dbReference>
<keyword evidence="12 14" id="KW-0482">Metalloprotease</keyword>
<feature type="binding site" evidence="14">
    <location>
        <position position="481"/>
    </location>
    <ligand>
        <name>Zn(2+)</name>
        <dbReference type="ChEBI" id="CHEBI:29105"/>
        <note>catalytic</note>
    </ligand>
</feature>
<dbReference type="RefSeq" id="WP_307553591.1">
    <property type="nucleotide sequence ID" value="NZ_JAUSQU010000001.1"/>
</dbReference>
<dbReference type="GO" id="GO:0051301">
    <property type="term" value="P:cell division"/>
    <property type="evidence" value="ECO:0007669"/>
    <property type="project" value="UniProtKB-KW"/>
</dbReference>
<evidence type="ECO:0000256" key="3">
    <source>
        <dbReference type="ARBA" id="ARBA00022475"/>
    </source>
</evidence>
<keyword evidence="18" id="KW-0132">Cell division</keyword>
<reference evidence="18 19" key="1">
    <citation type="submission" date="2023-07" db="EMBL/GenBank/DDBJ databases">
        <title>Sequencing the genomes of 1000 actinobacteria strains.</title>
        <authorList>
            <person name="Klenk H.-P."/>
        </authorList>
    </citation>
    <scope>NUCLEOTIDE SEQUENCE [LARGE SCALE GENOMIC DNA]</scope>
    <source>
        <strain evidence="18 19">DSM 46740</strain>
    </source>
</reference>
<dbReference type="SUPFAM" id="SSF52540">
    <property type="entry name" value="P-loop containing nucleoside triphosphate hydrolases"/>
    <property type="match status" value="1"/>
</dbReference>
<dbReference type="PANTHER" id="PTHR23076">
    <property type="entry name" value="METALLOPROTEASE M41 FTSH"/>
    <property type="match status" value="1"/>
</dbReference>
<feature type="region of interest" description="Disordered" evidence="16">
    <location>
        <begin position="653"/>
        <end position="673"/>
    </location>
</feature>
<dbReference type="Pfam" id="PF01434">
    <property type="entry name" value="Peptidase_M41"/>
    <property type="match status" value="1"/>
</dbReference>
<evidence type="ECO:0000256" key="2">
    <source>
        <dbReference type="ARBA" id="ARBA00010044"/>
    </source>
</evidence>
<comment type="subunit">
    <text evidence="14">Homohexamer.</text>
</comment>
<keyword evidence="10 14" id="KW-0067">ATP-binding</keyword>
<evidence type="ECO:0000256" key="13">
    <source>
        <dbReference type="ARBA" id="ARBA00023136"/>
    </source>
</evidence>
<dbReference type="Gene3D" id="1.10.8.60">
    <property type="match status" value="1"/>
</dbReference>
<dbReference type="PANTHER" id="PTHR23076:SF97">
    <property type="entry name" value="ATP-DEPENDENT ZINC METALLOPROTEASE YME1L1"/>
    <property type="match status" value="1"/>
</dbReference>
<comment type="similarity">
    <text evidence="15">Belongs to the AAA ATPase family.</text>
</comment>
<dbReference type="InterPro" id="IPR005936">
    <property type="entry name" value="FtsH"/>
</dbReference>
<feature type="binding site" evidence="14">
    <location>
        <position position="553"/>
    </location>
    <ligand>
        <name>Zn(2+)</name>
        <dbReference type="ChEBI" id="CHEBI:29105"/>
        <note>catalytic</note>
    </ligand>
</feature>
<evidence type="ECO:0000256" key="8">
    <source>
        <dbReference type="ARBA" id="ARBA00022801"/>
    </source>
</evidence>
<evidence type="ECO:0000256" key="15">
    <source>
        <dbReference type="RuleBase" id="RU003651"/>
    </source>
</evidence>
<dbReference type="Gene3D" id="3.40.50.300">
    <property type="entry name" value="P-loop containing nucleotide triphosphate hydrolases"/>
    <property type="match status" value="1"/>
</dbReference>
<feature type="region of interest" description="Disordered" evidence="16">
    <location>
        <begin position="1"/>
        <end position="37"/>
    </location>
</feature>
<keyword evidence="5 14" id="KW-0812">Transmembrane</keyword>
<evidence type="ECO:0000256" key="10">
    <source>
        <dbReference type="ARBA" id="ARBA00022840"/>
    </source>
</evidence>
<dbReference type="Pfam" id="PF00004">
    <property type="entry name" value="AAA"/>
    <property type="match status" value="1"/>
</dbReference>
<dbReference type="InterPro" id="IPR011546">
    <property type="entry name" value="Pept_M41_FtsH_extracell"/>
</dbReference>
<dbReference type="SUPFAM" id="SSF140990">
    <property type="entry name" value="FtsH protease domain-like"/>
    <property type="match status" value="1"/>
</dbReference>
<keyword evidence="4 14" id="KW-0645">Protease</keyword>
<evidence type="ECO:0000256" key="12">
    <source>
        <dbReference type="ARBA" id="ARBA00023049"/>
    </source>
</evidence>
<sequence>MKPPAPQDRKGSDPEGNGEKEELKPWRSEGLPGEPSPKGPKINWWRFVVTLLIAYAAVFMISSFFDETAPEPISYTQFTQQVQGGNVKEIYAKGTSIQGNLKKTAPDPDNKNQPYTKFSTEMPIFANQQQLYQQLTRTGTEIKAEPVSGSRGFFGNLLLSLLPIVLLAGLWIWFIRRSAASMGGGGLGGGLGGIGGLGRSKAATPLEAGKVRVDFDDVAGIDEVKNEVAEVVDYLREPGKYRRLGAKLPKGVLLTGPPGTGKTLLARAVAGEADVPFFSASASEFIEMIVGVGASRVRELFSEARKVAPSIIFIDEIDAIGRSRGGSVIGGHDEREQTLNQILTEMDGFTGSEGVIVIAASNRAEILDPALLRPGRFDRTVVVSAPDVKGREEILKVHTRGVPLDDSVSLKQIARTTPGMTGADLANLVNEAALLAARRGRQRVLPPDFADALEKIQLGTARMVVISREERRRTAYHEAGHALLGMIQPGADPVRKISIIPRGRALGVTLSTPDTDRYAYDEQYLRDRIIGALGGMAAEQVVYDVITTGSENDLEQVTMIARGMVGRWGMSAGIGPLTILPGSADGQPTAAPETLATVDKEVRRIVDECYEVALRVLEENRERLDAIVVALLEHETLGEAEVYAAAGLPRGVISALPPPEEPPGPPPSGEVPS</sequence>
<dbReference type="PROSITE" id="PS00674">
    <property type="entry name" value="AAA"/>
    <property type="match status" value="1"/>
</dbReference>
<comment type="cofactor">
    <cofactor evidence="14">
        <name>Zn(2+)</name>
        <dbReference type="ChEBI" id="CHEBI:29105"/>
    </cofactor>
    <text evidence="14">Binds 1 zinc ion per subunit.</text>
</comment>
<dbReference type="Pfam" id="PF06480">
    <property type="entry name" value="FtsH_ext"/>
    <property type="match status" value="1"/>
</dbReference>
<evidence type="ECO:0000256" key="11">
    <source>
        <dbReference type="ARBA" id="ARBA00022989"/>
    </source>
</evidence>
<feature type="compositionally biased region" description="Pro residues" evidence="16">
    <location>
        <begin position="656"/>
        <end position="673"/>
    </location>
</feature>
<evidence type="ECO:0000256" key="16">
    <source>
        <dbReference type="SAM" id="MobiDB-lite"/>
    </source>
</evidence>
<comment type="caution">
    <text evidence="18">The sequence shown here is derived from an EMBL/GenBank/DDBJ whole genome shotgun (WGS) entry which is preliminary data.</text>
</comment>
<evidence type="ECO:0000256" key="7">
    <source>
        <dbReference type="ARBA" id="ARBA00022741"/>
    </source>
</evidence>
<evidence type="ECO:0000256" key="9">
    <source>
        <dbReference type="ARBA" id="ARBA00022833"/>
    </source>
</evidence>
<dbReference type="GO" id="GO:0006508">
    <property type="term" value="P:proteolysis"/>
    <property type="evidence" value="ECO:0007669"/>
    <property type="project" value="UniProtKB-KW"/>
</dbReference>
<dbReference type="GO" id="GO:0008233">
    <property type="term" value="F:peptidase activity"/>
    <property type="evidence" value="ECO:0007669"/>
    <property type="project" value="UniProtKB-KW"/>
</dbReference>
<comment type="function">
    <text evidence="14">Acts as a processive, ATP-dependent zinc metallopeptidase for both cytoplasmic and membrane proteins. Plays a role in the quality control of integral membrane proteins.</text>
</comment>
<dbReference type="InterPro" id="IPR041569">
    <property type="entry name" value="AAA_lid_3"/>
</dbReference>
<feature type="transmembrane region" description="Helical" evidence="14">
    <location>
        <begin position="44"/>
        <end position="65"/>
    </location>
</feature>
<dbReference type="EC" id="3.4.24.-" evidence="14"/>
<dbReference type="InterPro" id="IPR037219">
    <property type="entry name" value="Peptidase_M41-like"/>
</dbReference>
<organism evidence="18 19">
    <name type="scientific">Streptosporangium lutulentum</name>
    <dbReference type="NCBI Taxonomy" id="1461250"/>
    <lineage>
        <taxon>Bacteria</taxon>
        <taxon>Bacillati</taxon>
        <taxon>Actinomycetota</taxon>
        <taxon>Actinomycetes</taxon>
        <taxon>Streptosporangiales</taxon>
        <taxon>Streptosporangiaceae</taxon>
        <taxon>Streptosporangium</taxon>
    </lineage>
</organism>
<feature type="domain" description="AAA+ ATPase" evidence="17">
    <location>
        <begin position="248"/>
        <end position="387"/>
    </location>
</feature>
<keyword evidence="6 14" id="KW-0479">Metal-binding</keyword>
<dbReference type="Gene3D" id="1.20.58.760">
    <property type="entry name" value="Peptidase M41"/>
    <property type="match status" value="1"/>
</dbReference>
<dbReference type="InterPro" id="IPR000642">
    <property type="entry name" value="Peptidase_M41"/>
</dbReference>
<dbReference type="SMART" id="SM00382">
    <property type="entry name" value="AAA"/>
    <property type="match status" value="1"/>
</dbReference>
<dbReference type="HAMAP" id="MF_01458">
    <property type="entry name" value="FtsH"/>
    <property type="match status" value="1"/>
</dbReference>
<proteinExistence type="inferred from homology"/>
<protein>
    <recommendedName>
        <fullName evidence="14">ATP-dependent zinc metalloprotease FtsH</fullName>
        <ecNumber evidence="14">3.4.24.-</ecNumber>
    </recommendedName>
</protein>
<evidence type="ECO:0000256" key="4">
    <source>
        <dbReference type="ARBA" id="ARBA00022670"/>
    </source>
</evidence>
<evidence type="ECO:0000256" key="5">
    <source>
        <dbReference type="ARBA" id="ARBA00022692"/>
    </source>
</evidence>
<gene>
    <name evidence="14" type="primary">ftsH</name>
    <name evidence="18" type="ORF">J2853_000020</name>
</gene>
<dbReference type="InterPro" id="IPR003959">
    <property type="entry name" value="ATPase_AAA_core"/>
</dbReference>
<evidence type="ECO:0000313" key="18">
    <source>
        <dbReference type="EMBL" id="MDP9840809.1"/>
    </source>
</evidence>
<dbReference type="NCBIfam" id="TIGR01241">
    <property type="entry name" value="FtsH_fam"/>
    <property type="match status" value="1"/>
</dbReference>
<keyword evidence="19" id="KW-1185">Reference proteome</keyword>
<keyword evidence="13 14" id="KW-0472">Membrane</keyword>
<keyword evidence="3 14" id="KW-1003">Cell membrane</keyword>
<dbReference type="Pfam" id="PF17862">
    <property type="entry name" value="AAA_lid_3"/>
    <property type="match status" value="1"/>
</dbReference>
<keyword evidence="7 14" id="KW-0547">Nucleotide-binding</keyword>
<keyword evidence="18" id="KW-0131">Cell cycle</keyword>
<keyword evidence="8 14" id="KW-0378">Hydrolase</keyword>
<comment type="similarity">
    <text evidence="2 14">In the C-terminal section; belongs to the peptidase M41 family.</text>
</comment>
<evidence type="ECO:0000259" key="17">
    <source>
        <dbReference type="SMART" id="SM00382"/>
    </source>
</evidence>
<feature type="active site" evidence="14">
    <location>
        <position position="478"/>
    </location>
</feature>
<evidence type="ECO:0000256" key="6">
    <source>
        <dbReference type="ARBA" id="ARBA00022723"/>
    </source>
</evidence>
<dbReference type="EMBL" id="JAUSQU010000001">
    <property type="protein sequence ID" value="MDP9840809.1"/>
    <property type="molecule type" value="Genomic_DNA"/>
</dbReference>
<keyword evidence="11 14" id="KW-1133">Transmembrane helix</keyword>
<comment type="subcellular location">
    <subcellularLocation>
        <location evidence="14">Cell membrane</location>
        <topology evidence="14">Multi-pass membrane protein</topology>
        <orientation evidence="14">Cytoplasmic side</orientation>
    </subcellularLocation>
    <subcellularLocation>
        <location evidence="1">Membrane</location>
    </subcellularLocation>
</comment>
<evidence type="ECO:0000313" key="19">
    <source>
        <dbReference type="Proteomes" id="UP001225356"/>
    </source>
</evidence>
<dbReference type="InterPro" id="IPR027417">
    <property type="entry name" value="P-loop_NTPase"/>
</dbReference>
<feature type="transmembrane region" description="Helical" evidence="14">
    <location>
        <begin position="153"/>
        <end position="174"/>
    </location>
</feature>
<evidence type="ECO:0000256" key="1">
    <source>
        <dbReference type="ARBA" id="ARBA00004370"/>
    </source>
</evidence>
<keyword evidence="9 14" id="KW-0862">Zinc</keyword>
<feature type="compositionally biased region" description="Basic and acidic residues" evidence="16">
    <location>
        <begin position="7"/>
        <end position="27"/>
    </location>
</feature>
<feature type="binding site" evidence="14">
    <location>
        <position position="477"/>
    </location>
    <ligand>
        <name>Zn(2+)</name>
        <dbReference type="ChEBI" id="CHEBI:29105"/>
        <note>catalytic</note>
    </ligand>
</feature>
<name>A0ABT9Q254_9ACTN</name>
<dbReference type="InterPro" id="IPR003593">
    <property type="entry name" value="AAA+_ATPase"/>
</dbReference>
<evidence type="ECO:0000256" key="14">
    <source>
        <dbReference type="HAMAP-Rule" id="MF_01458"/>
    </source>
</evidence>
<accession>A0ABT9Q254</accession>